<dbReference type="Proteomes" id="UP000070257">
    <property type="component" value="Unassembled WGS sequence"/>
</dbReference>
<dbReference type="PANTHER" id="PTHR43852:SF3">
    <property type="entry name" value="NUCLEOTIDYLTRANSFERASE"/>
    <property type="match status" value="1"/>
</dbReference>
<evidence type="ECO:0000313" key="2">
    <source>
        <dbReference type="EMBL" id="KXA95989.1"/>
    </source>
</evidence>
<dbReference type="InterPro" id="IPR052930">
    <property type="entry name" value="TA_antitoxin_MntA"/>
</dbReference>
<gene>
    <name evidence="2" type="ORF">AKJ39_05220</name>
</gene>
<dbReference type="EMBL" id="LHXT01000141">
    <property type="protein sequence ID" value="KXA95989.1"/>
    <property type="molecule type" value="Genomic_DNA"/>
</dbReference>
<organism evidence="2 3">
    <name type="scientific">candidate division MSBL1 archaeon SCGC-AAA259J03</name>
    <dbReference type="NCBI Taxonomy" id="1698269"/>
    <lineage>
        <taxon>Archaea</taxon>
        <taxon>Methanobacteriati</taxon>
        <taxon>Methanobacteriota</taxon>
        <taxon>candidate division MSBL1</taxon>
    </lineage>
</organism>
<dbReference type="InterPro" id="IPR043519">
    <property type="entry name" value="NT_sf"/>
</dbReference>
<dbReference type="SUPFAM" id="SSF81301">
    <property type="entry name" value="Nucleotidyltransferase"/>
    <property type="match status" value="1"/>
</dbReference>
<feature type="domain" description="Polymerase beta nucleotidyltransferase" evidence="1">
    <location>
        <begin position="2"/>
        <end position="99"/>
    </location>
</feature>
<dbReference type="PANTHER" id="PTHR43852">
    <property type="entry name" value="NUCLEOTIDYLTRANSFERASE"/>
    <property type="match status" value="1"/>
</dbReference>
<name>A0A656YU90_9EURY</name>
<evidence type="ECO:0000313" key="3">
    <source>
        <dbReference type="Proteomes" id="UP000070257"/>
    </source>
</evidence>
<proteinExistence type="predicted"/>
<dbReference type="Pfam" id="PF18765">
    <property type="entry name" value="Polbeta"/>
    <property type="match status" value="1"/>
</dbReference>
<reference evidence="2 3" key="1">
    <citation type="journal article" date="2016" name="Sci. Rep.">
        <title>Metabolic traits of an uncultured archaeal lineage -MSBL1- from brine pools of the Red Sea.</title>
        <authorList>
            <person name="Mwirichia R."/>
            <person name="Alam I."/>
            <person name="Rashid M."/>
            <person name="Vinu M."/>
            <person name="Ba-Alawi W."/>
            <person name="Anthony Kamau A."/>
            <person name="Kamanda Ngugi D."/>
            <person name="Goker M."/>
            <person name="Klenk H.P."/>
            <person name="Bajic V."/>
            <person name="Stingl U."/>
        </authorList>
    </citation>
    <scope>NUCLEOTIDE SEQUENCE [LARGE SCALE GENOMIC DNA]</scope>
    <source>
        <strain evidence="2">SCGC-AAA259J03</strain>
    </source>
</reference>
<dbReference type="CDD" id="cd05403">
    <property type="entry name" value="NT_KNTase_like"/>
    <property type="match status" value="1"/>
</dbReference>
<evidence type="ECO:0000259" key="1">
    <source>
        <dbReference type="Pfam" id="PF18765"/>
    </source>
</evidence>
<sequence length="131" mass="15715">MEEDDRVLAVLLFGSVARREDHSKSDIDVALVVPGASHFYYDCRGISDMEVKKEDVLMKVYREVDPDSGKFDVHIFEELPIHIQMNVIKDHRIIYTSDRYGMYEYFYNYRKLWEDQRHRNTMCREELLESI</sequence>
<protein>
    <recommendedName>
        <fullName evidence="1">Polymerase beta nucleotidyltransferase domain-containing protein</fullName>
    </recommendedName>
</protein>
<dbReference type="AlphaFoldDB" id="A0A656YU90"/>
<keyword evidence="3" id="KW-1185">Reference proteome</keyword>
<dbReference type="InterPro" id="IPR041633">
    <property type="entry name" value="Polbeta"/>
</dbReference>
<comment type="caution">
    <text evidence="2">The sequence shown here is derived from an EMBL/GenBank/DDBJ whole genome shotgun (WGS) entry which is preliminary data.</text>
</comment>
<dbReference type="Gene3D" id="3.30.460.10">
    <property type="entry name" value="Beta Polymerase, domain 2"/>
    <property type="match status" value="1"/>
</dbReference>
<accession>A0A656YU90</accession>